<gene>
    <name evidence="1" type="ORF">S06H3_27839</name>
</gene>
<feature type="non-terminal residue" evidence="1">
    <location>
        <position position="38"/>
    </location>
</feature>
<sequence length="38" mass="4339">MKYSKNVWGQLKGKTADDLISALLKDGFVLDEVIRTER</sequence>
<dbReference type="EMBL" id="BARV01016185">
    <property type="protein sequence ID" value="GAI24096.1"/>
    <property type="molecule type" value="Genomic_DNA"/>
</dbReference>
<organism evidence="1">
    <name type="scientific">marine sediment metagenome</name>
    <dbReference type="NCBI Taxonomy" id="412755"/>
    <lineage>
        <taxon>unclassified sequences</taxon>
        <taxon>metagenomes</taxon>
        <taxon>ecological metagenomes</taxon>
    </lineage>
</organism>
<accession>X1N1G6</accession>
<evidence type="ECO:0000313" key="1">
    <source>
        <dbReference type="EMBL" id="GAI24096.1"/>
    </source>
</evidence>
<protein>
    <submittedName>
        <fullName evidence="1">Uncharacterized protein</fullName>
    </submittedName>
</protein>
<name>X1N1G6_9ZZZZ</name>
<proteinExistence type="predicted"/>
<dbReference type="AlphaFoldDB" id="X1N1G6"/>
<reference evidence="1" key="1">
    <citation type="journal article" date="2014" name="Front. Microbiol.">
        <title>High frequency of phylogenetically diverse reductive dehalogenase-homologous genes in deep subseafloor sedimentary metagenomes.</title>
        <authorList>
            <person name="Kawai M."/>
            <person name="Futagami T."/>
            <person name="Toyoda A."/>
            <person name="Takaki Y."/>
            <person name="Nishi S."/>
            <person name="Hori S."/>
            <person name="Arai W."/>
            <person name="Tsubouchi T."/>
            <person name="Morono Y."/>
            <person name="Uchiyama I."/>
            <person name="Ito T."/>
            <person name="Fujiyama A."/>
            <person name="Inagaki F."/>
            <person name="Takami H."/>
        </authorList>
    </citation>
    <scope>NUCLEOTIDE SEQUENCE</scope>
    <source>
        <strain evidence="1">Expedition CK06-06</strain>
    </source>
</reference>
<comment type="caution">
    <text evidence="1">The sequence shown here is derived from an EMBL/GenBank/DDBJ whole genome shotgun (WGS) entry which is preliminary data.</text>
</comment>